<dbReference type="EMBL" id="JANBVO010000063">
    <property type="protein sequence ID" value="KAJ9131775.1"/>
    <property type="molecule type" value="Genomic_DNA"/>
</dbReference>
<organism evidence="2 3">
    <name type="scientific">Pleurostoma richardsiae</name>
    <dbReference type="NCBI Taxonomy" id="41990"/>
    <lineage>
        <taxon>Eukaryota</taxon>
        <taxon>Fungi</taxon>
        <taxon>Dikarya</taxon>
        <taxon>Ascomycota</taxon>
        <taxon>Pezizomycotina</taxon>
        <taxon>Sordariomycetes</taxon>
        <taxon>Sordariomycetidae</taxon>
        <taxon>Calosphaeriales</taxon>
        <taxon>Pleurostomataceae</taxon>
        <taxon>Pleurostoma</taxon>
    </lineage>
</organism>
<comment type="caution">
    <text evidence="2">The sequence shown here is derived from an EMBL/GenBank/DDBJ whole genome shotgun (WGS) entry which is preliminary data.</text>
</comment>
<keyword evidence="3" id="KW-1185">Reference proteome</keyword>
<name>A0AA38VBD5_9PEZI</name>
<dbReference type="AlphaFoldDB" id="A0AA38VBD5"/>
<protein>
    <recommendedName>
        <fullName evidence="4">Cytochrome c domain-containing protein</fullName>
    </recommendedName>
</protein>
<proteinExistence type="predicted"/>
<reference evidence="2" key="1">
    <citation type="submission" date="2022-07" db="EMBL/GenBank/DDBJ databases">
        <title>Fungi with potential for degradation of polypropylene.</title>
        <authorList>
            <person name="Gostincar C."/>
        </authorList>
    </citation>
    <scope>NUCLEOTIDE SEQUENCE</scope>
    <source>
        <strain evidence="2">EXF-13308</strain>
    </source>
</reference>
<evidence type="ECO:0000313" key="2">
    <source>
        <dbReference type="EMBL" id="KAJ9131775.1"/>
    </source>
</evidence>
<accession>A0AA38VBD5</accession>
<sequence>MASGVFARLASRRILVGGAAVGAAGLAGNQILSKGNKDLGATAAEIQFHTSYGFIQNGQQLVKPPEGWTERLFEIRNDYPALSEIKSKGVVVAKDLPTLPGPDTPIYLDPIEDAPWLNIDFRKNPLEYCAMIKAYCWEGNVNNDFVLQKNRQRRWPTLPYEFAKTQKRQLQTWACGYYNEIGAATFGDIWKDPNNPKWENVKFPLGSCVFKILLTDAKDAEVSTMKGAPSMQAVISPEGANTGSVRLNHASSLRLLQVDFAVRDDRADIGWVFGTFMYNGDMSDNNPWDRIIPVGIMWADNFRSACASCHSVSERDHTGPIKMVPNPKDPVAEKMRFFRNIPAGQSFDKDNVSGDYSLQLMMGYNNFLAWRNAQKGILHKTMLVVPFSKARKEAEIIESIRQPLRSTPEDREEDTEK</sequence>
<evidence type="ECO:0008006" key="4">
    <source>
        <dbReference type="Google" id="ProtNLM"/>
    </source>
</evidence>
<evidence type="ECO:0000313" key="3">
    <source>
        <dbReference type="Proteomes" id="UP001174694"/>
    </source>
</evidence>
<evidence type="ECO:0000256" key="1">
    <source>
        <dbReference type="SAM" id="MobiDB-lite"/>
    </source>
</evidence>
<dbReference type="Proteomes" id="UP001174694">
    <property type="component" value="Unassembled WGS sequence"/>
</dbReference>
<gene>
    <name evidence="2" type="ORF">NKR23_g11539</name>
</gene>
<feature type="region of interest" description="Disordered" evidence="1">
    <location>
        <begin position="398"/>
        <end position="417"/>
    </location>
</feature>